<evidence type="ECO:0000256" key="1">
    <source>
        <dbReference type="ARBA" id="ARBA00022737"/>
    </source>
</evidence>
<evidence type="ECO:0000313" key="4">
    <source>
        <dbReference type="Proteomes" id="UP000886520"/>
    </source>
</evidence>
<evidence type="ECO:0000313" key="3">
    <source>
        <dbReference type="EMBL" id="KAI5063557.1"/>
    </source>
</evidence>
<dbReference type="PANTHER" id="PTHR47926">
    <property type="entry name" value="PENTATRICOPEPTIDE REPEAT-CONTAINING PROTEIN"/>
    <property type="match status" value="1"/>
</dbReference>
<dbReference type="InterPro" id="IPR046960">
    <property type="entry name" value="PPR_At4g14850-like_plant"/>
</dbReference>
<name>A0A9D4U939_ADICA</name>
<keyword evidence="4" id="KW-1185">Reference proteome</keyword>
<feature type="repeat" description="PPR" evidence="2">
    <location>
        <begin position="344"/>
        <end position="378"/>
    </location>
</feature>
<feature type="repeat" description="PPR" evidence="2">
    <location>
        <begin position="747"/>
        <end position="781"/>
    </location>
</feature>
<dbReference type="Proteomes" id="UP000886520">
    <property type="component" value="Chromosome 21"/>
</dbReference>
<dbReference type="InterPro" id="IPR002885">
    <property type="entry name" value="PPR_rpt"/>
</dbReference>
<dbReference type="AlphaFoldDB" id="A0A9D4U939"/>
<evidence type="ECO:0000256" key="2">
    <source>
        <dbReference type="PROSITE-ProRule" id="PRU00708"/>
    </source>
</evidence>
<feature type="repeat" description="PPR" evidence="2">
    <location>
        <begin position="243"/>
        <end position="277"/>
    </location>
</feature>
<dbReference type="Pfam" id="PF13041">
    <property type="entry name" value="PPR_2"/>
    <property type="match status" value="2"/>
</dbReference>
<protein>
    <recommendedName>
        <fullName evidence="5">DYW domain-containing protein</fullName>
    </recommendedName>
</protein>
<keyword evidence="1" id="KW-0677">Repeat</keyword>
<comment type="caution">
    <text evidence="3">The sequence shown here is derived from an EMBL/GenBank/DDBJ whole genome shotgun (WGS) entry which is preliminary data.</text>
</comment>
<organism evidence="3 4">
    <name type="scientific">Adiantum capillus-veneris</name>
    <name type="common">Maidenhair fern</name>
    <dbReference type="NCBI Taxonomy" id="13818"/>
    <lineage>
        <taxon>Eukaryota</taxon>
        <taxon>Viridiplantae</taxon>
        <taxon>Streptophyta</taxon>
        <taxon>Embryophyta</taxon>
        <taxon>Tracheophyta</taxon>
        <taxon>Polypodiopsida</taxon>
        <taxon>Polypodiidae</taxon>
        <taxon>Polypodiales</taxon>
        <taxon>Pteridineae</taxon>
        <taxon>Pteridaceae</taxon>
        <taxon>Vittarioideae</taxon>
        <taxon>Adiantum</taxon>
    </lineage>
</organism>
<dbReference type="OrthoDB" id="1887378at2759"/>
<accession>A0A9D4U939</accession>
<dbReference type="Gene3D" id="1.25.40.10">
    <property type="entry name" value="Tetratricopeptide repeat domain"/>
    <property type="match status" value="5"/>
</dbReference>
<feature type="repeat" description="PPR" evidence="2">
    <location>
        <begin position="445"/>
        <end position="475"/>
    </location>
</feature>
<dbReference type="SUPFAM" id="SSF48452">
    <property type="entry name" value="TPR-like"/>
    <property type="match status" value="1"/>
</dbReference>
<reference evidence="3" key="1">
    <citation type="submission" date="2021-01" db="EMBL/GenBank/DDBJ databases">
        <title>Adiantum capillus-veneris genome.</title>
        <authorList>
            <person name="Fang Y."/>
            <person name="Liao Q."/>
        </authorList>
    </citation>
    <scope>NUCLEOTIDE SEQUENCE</scope>
    <source>
        <strain evidence="3">H3</strain>
        <tissue evidence="3">Leaf</tissue>
    </source>
</reference>
<gene>
    <name evidence="3" type="ORF">GOP47_0022104</name>
</gene>
<dbReference type="GO" id="GO:0009451">
    <property type="term" value="P:RNA modification"/>
    <property type="evidence" value="ECO:0007669"/>
    <property type="project" value="InterPro"/>
</dbReference>
<dbReference type="Pfam" id="PF01535">
    <property type="entry name" value="PPR"/>
    <property type="match status" value="7"/>
</dbReference>
<dbReference type="PROSITE" id="PS51375">
    <property type="entry name" value="PPR"/>
    <property type="match status" value="6"/>
</dbReference>
<feature type="repeat" description="PPR" evidence="2">
    <location>
        <begin position="547"/>
        <end position="581"/>
    </location>
</feature>
<feature type="repeat" description="PPR" evidence="2">
    <location>
        <begin position="647"/>
        <end position="681"/>
    </location>
</feature>
<proteinExistence type="predicted"/>
<dbReference type="GO" id="GO:0003723">
    <property type="term" value="F:RNA binding"/>
    <property type="evidence" value="ECO:0007669"/>
    <property type="project" value="InterPro"/>
</dbReference>
<dbReference type="InterPro" id="IPR011990">
    <property type="entry name" value="TPR-like_helical_dom_sf"/>
</dbReference>
<sequence>MMVRAFAAAAVKRAKAVPASVATRRGCSSSVLCGSRLPELQQSSAVLVPRVGCGLQQPLASYLGPFGVRLLGSPQNYSTESLAALVQKVVATDGVQTKEVLPAAAEGDATSSDVCSSGQVEIEPPAVESKFSFAPTENHKIGYAGVFGNFRLLVEEDRWEEAKAAQDDIHEKGMRINANIWQLVIQHCIANKGLESARGIWRLVQDSKFQGNAFVGTHLIRMFNLLGSVEDANDVFAKLTRPNIYTWNAVIAANARHGQGDLALKLYFRMLDIHGEPDDFVFVSALEACKAMGSLEESKVIHHHISRTEYEMELMVTTALLETYKTVGSLDDVRREFETSPKRDSITWSAAIAAYAQRGHPVEALRLYQQMVQANVKPNNIAFMGALKACASVGALDLGKTIHGHIKKCRLESEPLIESNIIDMYAHCRSLIDAVELYQRSLKREMVVWNSMISGYAMYGNLHDAVKVFEENINKVSEMNAATYIGLQQACTKQVALEQGRSFQKTSDYWDQFDKPEVGAAIMDMYAKCGGGLDEIRAVFEKLPKDKVLSWCALISAHTHQGDLEGALQIFQQMQADGVKPDASVYANVVNACSMMTDLAQGKLIHDQVKESGLETEPAVAKALIDMYCKFKSFKEARAVFDKVSSTEVGMNAMMAGLAEHGQSKDALQFFKELQLSGAELTNIVYVSALKACARMPSLEEGKKLHEEIKEKFVVNDAYVCSGLIDMYSKCGCLEDACKVFSFSKWSVATCNAMLRGYVLHGQQEEAFRLFQNMQFEGLYPNEASVLALLKVCTSFGDCKRLHGYVIERDLEASAALGRAFITHYAHLAGIEEAQVHYETLPLRDTSTWNTWLAILAEKDFSAALKGLEDMAKETKPVVGTFSNLLNACSSKGFVDESLALLKCMNEAHSSTPNAEHYAYFANTLEQAGRLNEMEGLLEGLPLPANFESWATFLPKYKSYLTADNSFGHECVFDYERISDVYANVELRIDALKLDALPKAVAAWSNPGSVVIESEPEVALMRGTDLTEKIEKHKVLFKDGRRVVRRSPMSDKAKEDSLCGHCERLAISFGILHTGPGTTIRVDSYRIHHFNKAGTLNLKAGEREQHVAHILQLNIAQGLCTEKHWTISSSN</sequence>
<dbReference type="NCBIfam" id="TIGR00756">
    <property type="entry name" value="PPR"/>
    <property type="match status" value="4"/>
</dbReference>
<dbReference type="PANTHER" id="PTHR47926:SF533">
    <property type="entry name" value="DYW DOMAIN-CONTAINING PROTEIN"/>
    <property type="match status" value="1"/>
</dbReference>
<dbReference type="EMBL" id="JABFUD020000021">
    <property type="protein sequence ID" value="KAI5063557.1"/>
    <property type="molecule type" value="Genomic_DNA"/>
</dbReference>
<evidence type="ECO:0008006" key="5">
    <source>
        <dbReference type="Google" id="ProtNLM"/>
    </source>
</evidence>